<evidence type="ECO:0000313" key="9">
    <source>
        <dbReference type="Proteomes" id="UP000657385"/>
    </source>
</evidence>
<dbReference type="Pfam" id="PF08281">
    <property type="entry name" value="Sigma70_r4_2"/>
    <property type="match status" value="1"/>
</dbReference>
<dbReference type="RefSeq" id="WP_196194567.1">
    <property type="nucleotide sequence ID" value="NZ_JADPRT010000005.1"/>
</dbReference>
<dbReference type="Gene3D" id="1.10.10.10">
    <property type="entry name" value="Winged helix-like DNA-binding domain superfamily/Winged helix DNA-binding domain"/>
    <property type="match status" value="1"/>
</dbReference>
<dbReference type="InterPro" id="IPR014284">
    <property type="entry name" value="RNA_pol_sigma-70_dom"/>
</dbReference>
<protein>
    <submittedName>
        <fullName evidence="8">RNA polymerase subunit sigma-70</fullName>
        <ecNumber evidence="8">2.7.7.6</ecNumber>
    </submittedName>
</protein>
<dbReference type="SUPFAM" id="SSF88659">
    <property type="entry name" value="Sigma3 and sigma4 domains of RNA polymerase sigma factors"/>
    <property type="match status" value="1"/>
</dbReference>
<dbReference type="PANTHER" id="PTHR43133:SF65">
    <property type="entry name" value="ECF RNA POLYMERASE SIGMA FACTOR SIGG"/>
    <property type="match status" value="1"/>
</dbReference>
<accession>A0A931B5L8</accession>
<gene>
    <name evidence="8" type="ORF">I2501_15535</name>
</gene>
<sequence length="328" mass="35149">MSTEASPEALLEPLRAPLTGYCYRMLGAATEVDDAVQETMIRAHGNLHRYDPGRASLSTWVHAIATNVCLDLLRGARRRALPWDLGPAATGGALGTPLPPDRWVEPLADSRMAQAADPADLAVRRESVRLAFVAALQWLPPRQRAALVLRDVLGFTAEETAQVLDTSLAAANSALQRARATLVEHRPAPTDAPDPDDAAQRDLLRGYVDAFEAHDIERLVGLLADDVRSGMPPFLWWLDGPQSIGAAMTAGADACAEDRLVPGAPANGCLTLGQYRPDADGVLRPFALLVLELRGNRVAECVTFLAFFGTGARFAEFGLPQVLESSSG</sequence>
<dbReference type="SUPFAM" id="SSF88946">
    <property type="entry name" value="Sigma2 domain of RNA polymerase sigma factors"/>
    <property type="match status" value="1"/>
</dbReference>
<dbReference type="NCBIfam" id="NF006089">
    <property type="entry name" value="PRK08241.1"/>
    <property type="match status" value="1"/>
</dbReference>
<dbReference type="EC" id="2.7.7.6" evidence="8"/>
<dbReference type="PANTHER" id="PTHR43133">
    <property type="entry name" value="RNA POLYMERASE ECF-TYPE SIGMA FACTO"/>
    <property type="match status" value="1"/>
</dbReference>
<dbReference type="InterPro" id="IPR032710">
    <property type="entry name" value="NTF2-like_dom_sf"/>
</dbReference>
<comment type="subunit">
    <text evidence="2">Interacts transiently with the RNA polymerase catalytic core formed by RpoA, RpoB, RpoC and RpoZ (2 alpha, 1 beta, 1 beta' and 1 omega subunit) to form the RNA polymerase holoenzyme that can initiate transcription.</text>
</comment>
<dbReference type="InterPro" id="IPR007627">
    <property type="entry name" value="RNA_pol_sigma70_r2"/>
</dbReference>
<proteinExistence type="inferred from homology"/>
<dbReference type="NCBIfam" id="TIGR02937">
    <property type="entry name" value="sigma70-ECF"/>
    <property type="match status" value="1"/>
</dbReference>
<dbReference type="InterPro" id="IPR039425">
    <property type="entry name" value="RNA_pol_sigma-70-like"/>
</dbReference>
<evidence type="ECO:0000259" key="7">
    <source>
        <dbReference type="Pfam" id="PF08281"/>
    </source>
</evidence>
<comment type="similarity">
    <text evidence="1">Belongs to the sigma-70 factor family. ECF subfamily.</text>
</comment>
<keyword evidence="5" id="KW-0804">Transcription</keyword>
<feature type="domain" description="RNA polymerase sigma factor 70 region 4 type 2" evidence="7">
    <location>
        <begin position="130"/>
        <end position="182"/>
    </location>
</feature>
<dbReference type="GO" id="GO:0003677">
    <property type="term" value="F:DNA binding"/>
    <property type="evidence" value="ECO:0007669"/>
    <property type="project" value="InterPro"/>
</dbReference>
<evidence type="ECO:0000256" key="1">
    <source>
        <dbReference type="ARBA" id="ARBA00010641"/>
    </source>
</evidence>
<dbReference type="CDD" id="cd06171">
    <property type="entry name" value="Sigma70_r4"/>
    <property type="match status" value="1"/>
</dbReference>
<dbReference type="InterPro" id="IPR013324">
    <property type="entry name" value="RNA_pol_sigma_r3/r4-like"/>
</dbReference>
<dbReference type="Gene3D" id="3.10.450.50">
    <property type="match status" value="1"/>
</dbReference>
<dbReference type="GO" id="GO:0006352">
    <property type="term" value="P:DNA-templated transcription initiation"/>
    <property type="evidence" value="ECO:0007669"/>
    <property type="project" value="InterPro"/>
</dbReference>
<keyword evidence="8" id="KW-0548">Nucleotidyltransferase</keyword>
<organism evidence="8 9">
    <name type="scientific">Streptacidiphilus fuscans</name>
    <dbReference type="NCBI Taxonomy" id="2789292"/>
    <lineage>
        <taxon>Bacteria</taxon>
        <taxon>Bacillati</taxon>
        <taxon>Actinomycetota</taxon>
        <taxon>Actinomycetes</taxon>
        <taxon>Kitasatosporales</taxon>
        <taxon>Streptomycetaceae</taxon>
        <taxon>Streptacidiphilus</taxon>
    </lineage>
</organism>
<evidence type="ECO:0000259" key="6">
    <source>
        <dbReference type="Pfam" id="PF04542"/>
    </source>
</evidence>
<keyword evidence="4" id="KW-0731">Sigma factor</keyword>
<evidence type="ECO:0000256" key="4">
    <source>
        <dbReference type="ARBA" id="ARBA00023082"/>
    </source>
</evidence>
<evidence type="ECO:0000256" key="2">
    <source>
        <dbReference type="ARBA" id="ARBA00011344"/>
    </source>
</evidence>
<keyword evidence="9" id="KW-1185">Reference proteome</keyword>
<dbReference type="InterPro" id="IPR014305">
    <property type="entry name" value="RNA_pol_sigma-G_actinobac"/>
</dbReference>
<dbReference type="NCBIfam" id="TIGR02960">
    <property type="entry name" value="SigX5"/>
    <property type="match status" value="1"/>
</dbReference>
<evidence type="ECO:0000256" key="3">
    <source>
        <dbReference type="ARBA" id="ARBA00023015"/>
    </source>
</evidence>
<reference evidence="8" key="1">
    <citation type="submission" date="2020-11" db="EMBL/GenBank/DDBJ databases">
        <title>Isolation and identification of active actinomycetes.</title>
        <authorList>
            <person name="Yu B."/>
        </authorList>
    </citation>
    <scope>NUCLEOTIDE SEQUENCE</scope>
    <source>
        <strain evidence="8">NEAU-YB345</strain>
    </source>
</reference>
<dbReference type="InterPro" id="IPR013325">
    <property type="entry name" value="RNA_pol_sigma_r2"/>
</dbReference>
<dbReference type="EMBL" id="JADPRT010000005">
    <property type="protein sequence ID" value="MBF9069436.1"/>
    <property type="molecule type" value="Genomic_DNA"/>
</dbReference>
<dbReference type="Pfam" id="PF04542">
    <property type="entry name" value="Sigma70_r2"/>
    <property type="match status" value="1"/>
</dbReference>
<dbReference type="Gene3D" id="1.10.1740.10">
    <property type="match status" value="1"/>
</dbReference>
<dbReference type="InterPro" id="IPR036388">
    <property type="entry name" value="WH-like_DNA-bd_sf"/>
</dbReference>
<dbReference type="InterPro" id="IPR013249">
    <property type="entry name" value="RNA_pol_sigma70_r4_t2"/>
</dbReference>
<evidence type="ECO:0000313" key="8">
    <source>
        <dbReference type="EMBL" id="MBF9069436.1"/>
    </source>
</evidence>
<comment type="caution">
    <text evidence="8">The sequence shown here is derived from an EMBL/GenBank/DDBJ whole genome shotgun (WGS) entry which is preliminary data.</text>
</comment>
<dbReference type="AlphaFoldDB" id="A0A931B5L8"/>
<keyword evidence="8" id="KW-0808">Transferase</keyword>
<feature type="domain" description="RNA polymerase sigma-70 region 2" evidence="6">
    <location>
        <begin position="12"/>
        <end position="79"/>
    </location>
</feature>
<dbReference type="GO" id="GO:0016987">
    <property type="term" value="F:sigma factor activity"/>
    <property type="evidence" value="ECO:0007669"/>
    <property type="project" value="UniProtKB-KW"/>
</dbReference>
<name>A0A931B5L8_9ACTN</name>
<evidence type="ECO:0000256" key="5">
    <source>
        <dbReference type="ARBA" id="ARBA00023163"/>
    </source>
</evidence>
<keyword evidence="3" id="KW-0805">Transcription regulation</keyword>
<dbReference type="Proteomes" id="UP000657385">
    <property type="component" value="Unassembled WGS sequence"/>
</dbReference>
<dbReference type="GO" id="GO:0003899">
    <property type="term" value="F:DNA-directed RNA polymerase activity"/>
    <property type="evidence" value="ECO:0007669"/>
    <property type="project" value="UniProtKB-EC"/>
</dbReference>
<dbReference type="SUPFAM" id="SSF54427">
    <property type="entry name" value="NTF2-like"/>
    <property type="match status" value="1"/>
</dbReference>